<keyword evidence="3" id="KW-1185">Reference proteome</keyword>
<organism evidence="2 3">
    <name type="scientific">Tanacetum coccineum</name>
    <dbReference type="NCBI Taxonomy" id="301880"/>
    <lineage>
        <taxon>Eukaryota</taxon>
        <taxon>Viridiplantae</taxon>
        <taxon>Streptophyta</taxon>
        <taxon>Embryophyta</taxon>
        <taxon>Tracheophyta</taxon>
        <taxon>Spermatophyta</taxon>
        <taxon>Magnoliopsida</taxon>
        <taxon>eudicotyledons</taxon>
        <taxon>Gunneridae</taxon>
        <taxon>Pentapetalae</taxon>
        <taxon>asterids</taxon>
        <taxon>campanulids</taxon>
        <taxon>Asterales</taxon>
        <taxon>Asteraceae</taxon>
        <taxon>Asteroideae</taxon>
        <taxon>Anthemideae</taxon>
        <taxon>Anthemidinae</taxon>
        <taxon>Tanacetum</taxon>
    </lineage>
</organism>
<dbReference type="EMBL" id="BQNB010011744">
    <property type="protein sequence ID" value="GJS94605.1"/>
    <property type="molecule type" value="Genomic_DNA"/>
</dbReference>
<dbReference type="Proteomes" id="UP001151760">
    <property type="component" value="Unassembled WGS sequence"/>
</dbReference>
<sequence>MKEIPVIVLSNDDSVETKAKQHKTLLKKGRIGNNNDVYMSFLDNKKVSAITNKKLTGKEFQNIKDLETNAGNPIGFNNNQKKELCSVSKSTTKNLIDEPTDDKFNEYENFNEDFVSLFDEEANDDADSKAETLTKATTEFAKAKDGTHKNTNKRKANAIPDMIPTNAKPLVDLSIRNTSRPVTRQPMTQGATTSRKDTLYRGNSTLVESDMQNLKGKMVTRQSLRKMNSTQPQRKDYLNHGDPTFPCESCGALLWHAETLRRATNALDQSYSICCSRGKVKLGGKVDNTVNYGRGPFCYCIHKFRMVGERIKSSNDQRLKLRLIGTRNQDERQYNLPTTSEVAPLIVGDLDNTKNKRDIILLQQDSDLKRISELHPQYLAIQYPLFFPYAKDGYCTDIFYDGVTNYDEKNKGTRVTMKEWFSYRVQERENEFLMMLNERRLFQQFLVDGYTMIEAERMSFNRKQQKDLRSETYSKLAKLAEDPKSGV</sequence>
<reference evidence="2" key="2">
    <citation type="submission" date="2022-01" db="EMBL/GenBank/DDBJ databases">
        <authorList>
            <person name="Yamashiro T."/>
            <person name="Shiraishi A."/>
            <person name="Satake H."/>
            <person name="Nakayama K."/>
        </authorList>
    </citation>
    <scope>NUCLEOTIDE SEQUENCE</scope>
</reference>
<dbReference type="PANTHER" id="PTHR45786">
    <property type="entry name" value="DNA BINDING PROTEIN-LIKE"/>
    <property type="match status" value="1"/>
</dbReference>
<proteinExistence type="predicted"/>
<feature type="domain" description="Helitron helicase-like" evidence="1">
    <location>
        <begin position="420"/>
        <end position="481"/>
    </location>
</feature>
<evidence type="ECO:0000259" key="1">
    <source>
        <dbReference type="Pfam" id="PF14214"/>
    </source>
</evidence>
<dbReference type="Pfam" id="PF14214">
    <property type="entry name" value="Helitron_like_N"/>
    <property type="match status" value="1"/>
</dbReference>
<evidence type="ECO:0000313" key="2">
    <source>
        <dbReference type="EMBL" id="GJS94605.1"/>
    </source>
</evidence>
<comment type="caution">
    <text evidence="2">The sequence shown here is derived from an EMBL/GenBank/DDBJ whole genome shotgun (WGS) entry which is preliminary data.</text>
</comment>
<evidence type="ECO:0000313" key="3">
    <source>
        <dbReference type="Proteomes" id="UP001151760"/>
    </source>
</evidence>
<accession>A0ABQ4ZWD1</accession>
<dbReference type="InterPro" id="IPR025476">
    <property type="entry name" value="Helitron_helicase-like"/>
</dbReference>
<protein>
    <submittedName>
        <fullName evidence="2">PIF1 DNA helicase/replication protein A1-like protein</fullName>
    </submittedName>
</protein>
<gene>
    <name evidence="2" type="ORF">Tco_0801573</name>
</gene>
<dbReference type="PANTHER" id="PTHR45786:SF66">
    <property type="entry name" value="HOOK MOTIF PROTEIN, PUTATIVE-RELATED"/>
    <property type="match status" value="1"/>
</dbReference>
<name>A0ABQ4ZWD1_9ASTR</name>
<reference evidence="2" key="1">
    <citation type="journal article" date="2022" name="Int. J. Mol. Sci.">
        <title>Draft Genome of Tanacetum Coccineum: Genomic Comparison of Closely Related Tanacetum-Family Plants.</title>
        <authorList>
            <person name="Yamashiro T."/>
            <person name="Shiraishi A."/>
            <person name="Nakayama K."/>
            <person name="Satake H."/>
        </authorList>
    </citation>
    <scope>NUCLEOTIDE SEQUENCE</scope>
</reference>